<dbReference type="GO" id="GO:0016787">
    <property type="term" value="F:hydrolase activity"/>
    <property type="evidence" value="ECO:0007669"/>
    <property type="project" value="InterPro"/>
</dbReference>
<sequence>MDIIEQGRSDFTLENMKAMQGDNLSLSALEIIPYLKDIIFEDTAIEAARDSLLKWNGRMEMDSSEAALY</sequence>
<dbReference type="AlphaFoldDB" id="X1RH87"/>
<evidence type="ECO:0000313" key="1">
    <source>
        <dbReference type="EMBL" id="GAI80112.1"/>
    </source>
</evidence>
<dbReference type="InterPro" id="IPR002692">
    <property type="entry name" value="S45"/>
</dbReference>
<dbReference type="SUPFAM" id="SSF56235">
    <property type="entry name" value="N-terminal nucleophile aminohydrolases (Ntn hydrolases)"/>
    <property type="match status" value="1"/>
</dbReference>
<accession>X1RH87</accession>
<organism evidence="1">
    <name type="scientific">marine sediment metagenome</name>
    <dbReference type="NCBI Taxonomy" id="412755"/>
    <lineage>
        <taxon>unclassified sequences</taxon>
        <taxon>metagenomes</taxon>
        <taxon>ecological metagenomes</taxon>
    </lineage>
</organism>
<dbReference type="Gene3D" id="1.10.1400.10">
    <property type="match status" value="1"/>
</dbReference>
<proteinExistence type="predicted"/>
<comment type="caution">
    <text evidence="1">The sequence shown here is derived from an EMBL/GenBank/DDBJ whole genome shotgun (WGS) entry which is preliminary data.</text>
</comment>
<feature type="non-terminal residue" evidence="1">
    <location>
        <position position="69"/>
    </location>
</feature>
<dbReference type="GO" id="GO:0017000">
    <property type="term" value="P:antibiotic biosynthetic process"/>
    <property type="evidence" value="ECO:0007669"/>
    <property type="project" value="InterPro"/>
</dbReference>
<gene>
    <name evidence="1" type="ORF">S12H4_26135</name>
</gene>
<dbReference type="InterPro" id="IPR043147">
    <property type="entry name" value="Penicillin_amidase_A-knob"/>
</dbReference>
<dbReference type="Pfam" id="PF01804">
    <property type="entry name" value="Penicil_amidase"/>
    <property type="match status" value="1"/>
</dbReference>
<reference evidence="1" key="1">
    <citation type="journal article" date="2014" name="Front. Microbiol.">
        <title>High frequency of phylogenetically diverse reductive dehalogenase-homologous genes in deep subseafloor sedimentary metagenomes.</title>
        <authorList>
            <person name="Kawai M."/>
            <person name="Futagami T."/>
            <person name="Toyoda A."/>
            <person name="Takaki Y."/>
            <person name="Nishi S."/>
            <person name="Hori S."/>
            <person name="Arai W."/>
            <person name="Tsubouchi T."/>
            <person name="Morono Y."/>
            <person name="Uchiyama I."/>
            <person name="Ito T."/>
            <person name="Fujiyama A."/>
            <person name="Inagaki F."/>
            <person name="Takami H."/>
        </authorList>
    </citation>
    <scope>NUCLEOTIDE SEQUENCE</scope>
    <source>
        <strain evidence="1">Expedition CK06-06</strain>
    </source>
</reference>
<dbReference type="EMBL" id="BARW01014801">
    <property type="protein sequence ID" value="GAI80112.1"/>
    <property type="molecule type" value="Genomic_DNA"/>
</dbReference>
<name>X1RH87_9ZZZZ</name>
<protein>
    <submittedName>
        <fullName evidence="1">Uncharacterized protein</fullName>
    </submittedName>
</protein>
<dbReference type="InterPro" id="IPR029055">
    <property type="entry name" value="Ntn_hydrolases_N"/>
</dbReference>